<dbReference type="Proteomes" id="UP000188181">
    <property type="component" value="Chromosome"/>
</dbReference>
<evidence type="ECO:0000259" key="2">
    <source>
        <dbReference type="Pfam" id="PF07589"/>
    </source>
</evidence>
<dbReference type="AlphaFoldDB" id="A0A1Q2MCK5"/>
<dbReference type="KEGG" id="pbas:SMSP2_00784"/>
<feature type="domain" description="Ice-binding protein C-terminal" evidence="2">
    <location>
        <begin position="255"/>
        <end position="275"/>
    </location>
</feature>
<evidence type="ECO:0000313" key="4">
    <source>
        <dbReference type="Proteomes" id="UP000188181"/>
    </source>
</evidence>
<evidence type="ECO:0000256" key="1">
    <source>
        <dbReference type="SAM" id="SignalP"/>
    </source>
</evidence>
<dbReference type="EMBL" id="CP019646">
    <property type="protein sequence ID" value="AQQ70436.1"/>
    <property type="molecule type" value="Genomic_DNA"/>
</dbReference>
<dbReference type="STRING" id="1851148.SMSP2_00784"/>
<proteinExistence type="predicted"/>
<accession>A0A1Q2MCK5</accession>
<reference evidence="4" key="1">
    <citation type="submission" date="2017-02" db="EMBL/GenBank/DDBJ databases">
        <title>Comparative genomics and description of representatives of a novel lineage of planctomycetes thriving in anoxic sediments.</title>
        <authorList>
            <person name="Spring S."/>
            <person name="Bunk B."/>
            <person name="Sproer C."/>
        </authorList>
    </citation>
    <scope>NUCLEOTIDE SEQUENCE [LARGE SCALE GENOMIC DNA]</scope>
    <source>
        <strain evidence="4">SM-Chi-D1</strain>
    </source>
</reference>
<dbReference type="RefSeq" id="WP_146682699.1">
    <property type="nucleotide sequence ID" value="NZ_CP019646.1"/>
</dbReference>
<gene>
    <name evidence="3" type="ORF">SMSP2_00784</name>
</gene>
<keyword evidence="1" id="KW-0732">Signal</keyword>
<name>A0A1Q2MCK5_9BACT</name>
<dbReference type="Pfam" id="PF07589">
    <property type="entry name" value="PEP-CTERM"/>
    <property type="match status" value="1"/>
</dbReference>
<protein>
    <recommendedName>
        <fullName evidence="2">Ice-binding protein C-terminal domain-containing protein</fullName>
    </recommendedName>
</protein>
<sequence precursor="true">MTTKIRILSICALVAVAFAGVASADFRWGWTDPAPANWDTPGRWTENTAGWVTTNNLPGSGDKVVFVNDNGAECTVVTNEVINQLVLGQDGGGVAAPLTIANGGSLTTGVVWSAVGYNAGTAVLNVETGGSVTFGQHLWVGFNTGSTGIININGGTVSVSEQIGLGWPDGNGSGIGFVNINDGGLLDLYQMHPTNSIMDGSAIDITGTGRIEILGHQDILESYIAAGKILGNGVVGNVQISTEDTGEAQLLSIVTVPEPATMLFAALGGLFIRRKR</sequence>
<organism evidence="3 4">
    <name type="scientific">Limihaloglobus sulfuriphilus</name>
    <dbReference type="NCBI Taxonomy" id="1851148"/>
    <lineage>
        <taxon>Bacteria</taxon>
        <taxon>Pseudomonadati</taxon>
        <taxon>Planctomycetota</taxon>
        <taxon>Phycisphaerae</taxon>
        <taxon>Sedimentisphaerales</taxon>
        <taxon>Sedimentisphaeraceae</taxon>
        <taxon>Limihaloglobus</taxon>
    </lineage>
</organism>
<keyword evidence="4" id="KW-1185">Reference proteome</keyword>
<feature type="chain" id="PRO_5012343008" description="Ice-binding protein C-terminal domain-containing protein" evidence="1">
    <location>
        <begin position="25"/>
        <end position="276"/>
    </location>
</feature>
<dbReference type="InterPro" id="IPR013424">
    <property type="entry name" value="Ice-binding_C"/>
</dbReference>
<dbReference type="OrthoDB" id="258228at2"/>
<evidence type="ECO:0000313" key="3">
    <source>
        <dbReference type="EMBL" id="AQQ70436.1"/>
    </source>
</evidence>
<feature type="signal peptide" evidence="1">
    <location>
        <begin position="1"/>
        <end position="24"/>
    </location>
</feature>